<dbReference type="GO" id="GO:0097225">
    <property type="term" value="C:sperm midpiece"/>
    <property type="evidence" value="ECO:0007669"/>
    <property type="project" value="TreeGrafter"/>
</dbReference>
<dbReference type="PANTHER" id="PTHR14716:SF0">
    <property type="entry name" value="CILIA- AND FLAGELLA-ASSOCIATED PROTEIN 69"/>
    <property type="match status" value="1"/>
</dbReference>
<dbReference type="GO" id="GO:1902093">
    <property type="term" value="P:positive regulation of flagellated sperm motility"/>
    <property type="evidence" value="ECO:0007669"/>
    <property type="project" value="TreeGrafter"/>
</dbReference>
<dbReference type="InterPro" id="IPR048732">
    <property type="entry name" value="CFA69"/>
</dbReference>
<dbReference type="PANTHER" id="PTHR14716">
    <property type="entry name" value="CILIA- AND FLAGELLA-ASSOCIATED PROTEIN 69"/>
    <property type="match status" value="1"/>
</dbReference>
<comment type="caution">
    <text evidence="2">The sequence shown here is derived from an EMBL/GenBank/DDBJ whole genome shotgun (WGS) entry which is preliminary data.</text>
</comment>
<dbReference type="SUPFAM" id="SSF48371">
    <property type="entry name" value="ARM repeat"/>
    <property type="match status" value="1"/>
</dbReference>
<sequence>MSIFTVQQQQQQQQLSVSKSCSLPRIPQNRLPVVHILTSRSEPGDVKRKEPFQFEKVARFFLDPHTAHLTDRRLRFCQKLLRCHENGYILKDVPYLMQLLNVLAGCCEEQPVYVNPFIEIVKNCSKPFLLDKSTDAEIYASALIAFCSDFGYLLRVSNKRIQRCILETLYKSIQPTNKSPIADNDFDGLRPIRIDYLLKIHCYSDLCETLVKTISMFENDLSLRIQAVKLLQIYSSKSLDCVARMLTHDCINRLVAKMNDADPTGELLFRTTEVLWNIFDFADEEQIGEQLDSRVTISLLQEAFIGQVTQNHSQYHCQLRNDLLIVCSRIIAIKPDAPVIETGFAKQLLLLASYPELRSNNPLVKNLKITTSEEDFEFKKLLINTVVLLGRNPVINDLITNSRVLLALLSYVEPLPRKKNQLVNAFEWSLSQLEELQLHALVALSILLPRSLQEYLEYHTSTRLLLFYEWTLNGGNTIKTKELFCMKQTYFLDVYQSQGNGFFGKGGRNSKRSQLKYIMRLLRSIVSTKDEGIFVDLCDQGLIPLITGHLKRLLRETSNHIDYIDLDLLCDGLFVLSCLGELDIHRKEIFGSEGIEILTKVLLSESSHVCGGLGYYRLLVAAIDCVWCCVIGSVINEDEFIQKQGLFALLDLIEANPKSLQNIILGCLLDLTENTKCLHFIMAWQGRKQQQFPHVLCELWRDEEREIHVARTGKGVIEDHRKPLMGILQQSAPVIPLKSVEPPRSVLDLIDNMRSKIYGFFCKIGFGDLPGLHEEDFVTLCIIENFLDFKLGEVWQEIMMELDMEGTQVIATDGEATDTILRAAEERGLAVTATQNYILEQYHKQDLHYEKSFYHEIIRNHQFQEKGLEQWKAYLARTSKYPLLMVAKDAQNESIQQSRPDEKSYTGYHTVHNLEIPNLSITAFTGRVLHIESTPVELLNKGRRMEFNS</sequence>
<name>A0A813PUB2_ADIRI</name>
<feature type="domain" description="Cilia- and flagella-associated protein 69 ARM repeats" evidence="1">
    <location>
        <begin position="53"/>
        <end position="798"/>
    </location>
</feature>
<organism evidence="2 3">
    <name type="scientific">Adineta ricciae</name>
    <name type="common">Rotifer</name>
    <dbReference type="NCBI Taxonomy" id="249248"/>
    <lineage>
        <taxon>Eukaryota</taxon>
        <taxon>Metazoa</taxon>
        <taxon>Spiralia</taxon>
        <taxon>Gnathifera</taxon>
        <taxon>Rotifera</taxon>
        <taxon>Eurotatoria</taxon>
        <taxon>Bdelloidea</taxon>
        <taxon>Adinetida</taxon>
        <taxon>Adinetidae</taxon>
        <taxon>Adineta</taxon>
    </lineage>
</organism>
<dbReference type="Proteomes" id="UP000663852">
    <property type="component" value="Unassembled WGS sequence"/>
</dbReference>
<dbReference type="OrthoDB" id="191673at2759"/>
<accession>A0A813PUB2</accession>
<evidence type="ECO:0000313" key="3">
    <source>
        <dbReference type="Proteomes" id="UP000663852"/>
    </source>
</evidence>
<evidence type="ECO:0000313" key="2">
    <source>
        <dbReference type="EMBL" id="CAF0760764.1"/>
    </source>
</evidence>
<dbReference type="Gene3D" id="1.25.10.10">
    <property type="entry name" value="Leucine-rich Repeat Variant"/>
    <property type="match status" value="1"/>
</dbReference>
<dbReference type="InterPro" id="IPR016024">
    <property type="entry name" value="ARM-type_fold"/>
</dbReference>
<proteinExistence type="predicted"/>
<protein>
    <recommendedName>
        <fullName evidence="1">Cilia- and flagella-associated protein 69 ARM repeats domain-containing protein</fullName>
    </recommendedName>
</protein>
<dbReference type="InterPro" id="IPR048733">
    <property type="entry name" value="CFA69_ARM_dom"/>
</dbReference>
<dbReference type="EMBL" id="CAJNOJ010000007">
    <property type="protein sequence ID" value="CAF0760764.1"/>
    <property type="molecule type" value="Genomic_DNA"/>
</dbReference>
<reference evidence="2" key="1">
    <citation type="submission" date="2021-02" db="EMBL/GenBank/DDBJ databases">
        <authorList>
            <person name="Nowell W R."/>
        </authorList>
    </citation>
    <scope>NUCLEOTIDE SEQUENCE</scope>
</reference>
<dbReference type="Pfam" id="PF21049">
    <property type="entry name" value="CFA69_ARM_rpt"/>
    <property type="match status" value="1"/>
</dbReference>
<dbReference type="GO" id="GO:0097730">
    <property type="term" value="C:non-motile cilium"/>
    <property type="evidence" value="ECO:0007669"/>
    <property type="project" value="TreeGrafter"/>
</dbReference>
<evidence type="ECO:0000259" key="1">
    <source>
        <dbReference type="Pfam" id="PF21049"/>
    </source>
</evidence>
<gene>
    <name evidence="2" type="ORF">EDS130_LOCUS2790</name>
</gene>
<dbReference type="AlphaFoldDB" id="A0A813PUB2"/>
<dbReference type="InterPro" id="IPR011989">
    <property type="entry name" value="ARM-like"/>
</dbReference>